<reference evidence="4 5" key="1">
    <citation type="journal article" date="2021" name="Elife">
        <title>Chloroplast acquisition without the gene transfer in kleptoplastic sea slugs, Plakobranchus ocellatus.</title>
        <authorList>
            <person name="Maeda T."/>
            <person name="Takahashi S."/>
            <person name="Yoshida T."/>
            <person name="Shimamura S."/>
            <person name="Takaki Y."/>
            <person name="Nagai Y."/>
            <person name="Toyoda A."/>
            <person name="Suzuki Y."/>
            <person name="Arimoto A."/>
            <person name="Ishii H."/>
            <person name="Satoh N."/>
            <person name="Nishiyama T."/>
            <person name="Hasebe M."/>
            <person name="Maruyama T."/>
            <person name="Minagawa J."/>
            <person name="Obokata J."/>
            <person name="Shigenobu S."/>
        </authorList>
    </citation>
    <scope>NUCLEOTIDE SEQUENCE [LARGE SCALE GENOMIC DNA]</scope>
</reference>
<dbReference type="PANTHER" id="PTHR22870">
    <property type="entry name" value="REGULATOR OF CHROMOSOME CONDENSATION"/>
    <property type="match status" value="1"/>
</dbReference>
<organism evidence="4 5">
    <name type="scientific">Plakobranchus ocellatus</name>
    <dbReference type="NCBI Taxonomy" id="259542"/>
    <lineage>
        <taxon>Eukaryota</taxon>
        <taxon>Metazoa</taxon>
        <taxon>Spiralia</taxon>
        <taxon>Lophotrochozoa</taxon>
        <taxon>Mollusca</taxon>
        <taxon>Gastropoda</taxon>
        <taxon>Heterobranchia</taxon>
        <taxon>Euthyneura</taxon>
        <taxon>Panpulmonata</taxon>
        <taxon>Sacoglossa</taxon>
        <taxon>Placobranchoidea</taxon>
        <taxon>Plakobranchidae</taxon>
        <taxon>Plakobranchus</taxon>
    </lineage>
</organism>
<sequence>MEIEQGNGRELGLAKVKLKDQESASGQSGETVTAVSPSAYLWKGFSDDLHTLTFDFFSQCKIISVSLGSQHSLFLTDKGLVFAQGSNGLGQLGQGSVEIKEFPEPVQVTGLRTPVTAIASGTSHNAAVTSEGQVFCWGSSMEGQCGTGCLDIVPSPSLVPVEINTGFCEHGVPNPATPVAIQSVSCGNSHTLAISWENEIWAWGAGPQLGLGDLMHAPIPRCLDSLKGKVAVAVCCGSSHSLALLLAKSKLTGTPNSSPVKTKKMVAAKATEIKEDKLYPSRCTVCNNEIYTFTENSDTCVIDALHECKPSGANSDADQTIVEDVFTSSSSQGEREDEVDSCLAKSKKMDQVGGEANNSQRFEKLQGDMIKKAMADDNESVAALSVSSSESSDNPVGETSILVVHSDDPLEAKGESISVTESDDSVSNIHNTNVGAKDCNSYEDSGGKDIKAMEKREHISMAAGQNVAAGDCQSTSSKSKDSIQEKHEPEDKQGPSKTRQRSASGTSVRSLTMLNQPVSEAMEYLQRQFEDEDLAEGQSQGSEKLHKASPSGKTGGRNLSFENVLGYPSSMVAQVKSMTSLAWTNIGTFSVFNSSGQLADSGSSNKVNVSGLSQDEQAMQSLKSSAGSSSLESAFRDSPDSGISGSDTCNSLARWSKDISAVDPDPSSLDSTGQRSLRTIQMQQRNLSSSRMSISDGQTDQRPRVVTATEVWVWGKNEHFQLGIGDQLDRASPTELKLLRG</sequence>
<feature type="region of interest" description="Disordered" evidence="3">
    <location>
        <begin position="532"/>
        <end position="558"/>
    </location>
</feature>
<proteinExistence type="predicted"/>
<dbReference type="AlphaFoldDB" id="A0AAV4DKK5"/>
<dbReference type="PRINTS" id="PR00633">
    <property type="entry name" value="RCCNDNSATION"/>
</dbReference>
<feature type="repeat" description="RCC1" evidence="2">
    <location>
        <begin position="709"/>
        <end position="741"/>
    </location>
</feature>
<dbReference type="EMBL" id="BLXT01007959">
    <property type="protein sequence ID" value="GFO44564.1"/>
    <property type="molecule type" value="Genomic_DNA"/>
</dbReference>
<comment type="caution">
    <text evidence="4">The sequence shown here is derived from an EMBL/GenBank/DDBJ whole genome shotgun (WGS) entry which is preliminary data.</text>
</comment>
<feature type="repeat" description="RCC1" evidence="2">
    <location>
        <begin position="79"/>
        <end position="131"/>
    </location>
</feature>
<feature type="compositionally biased region" description="Polar residues" evidence="3">
    <location>
        <begin position="495"/>
        <end position="514"/>
    </location>
</feature>
<evidence type="ECO:0000256" key="3">
    <source>
        <dbReference type="SAM" id="MobiDB-lite"/>
    </source>
</evidence>
<feature type="compositionally biased region" description="Polar residues" evidence="3">
    <location>
        <begin position="417"/>
        <end position="434"/>
    </location>
</feature>
<accession>A0AAV4DKK5</accession>
<feature type="repeat" description="RCC1" evidence="2">
    <location>
        <begin position="198"/>
        <end position="247"/>
    </location>
</feature>
<feature type="region of interest" description="Disordered" evidence="3">
    <location>
        <begin position="415"/>
        <end position="447"/>
    </location>
</feature>
<feature type="repeat" description="RCC1" evidence="2">
    <location>
        <begin position="132"/>
        <end position="197"/>
    </location>
</feature>
<evidence type="ECO:0000313" key="4">
    <source>
        <dbReference type="EMBL" id="GFO44564.1"/>
    </source>
</evidence>
<name>A0AAV4DKK5_9GAST</name>
<gene>
    <name evidence="4" type="ORF">PoB_007106900</name>
</gene>
<dbReference type="PROSITE" id="PS00626">
    <property type="entry name" value="RCC1_2"/>
    <property type="match status" value="2"/>
</dbReference>
<feature type="region of interest" description="Disordered" evidence="3">
    <location>
        <begin position="683"/>
        <end position="703"/>
    </location>
</feature>
<dbReference type="PANTHER" id="PTHR22870:SF466">
    <property type="entry name" value="ANKYRIN REPEAT-CONTAINING PROTEIN"/>
    <property type="match status" value="1"/>
</dbReference>
<evidence type="ECO:0000256" key="1">
    <source>
        <dbReference type="ARBA" id="ARBA00022737"/>
    </source>
</evidence>
<evidence type="ECO:0000256" key="2">
    <source>
        <dbReference type="PROSITE-ProRule" id="PRU00235"/>
    </source>
</evidence>
<dbReference type="InterPro" id="IPR009091">
    <property type="entry name" value="RCC1/BLIP-II"/>
</dbReference>
<protein>
    <submittedName>
        <fullName evidence="4">Alsin</fullName>
    </submittedName>
</protein>
<dbReference type="SUPFAM" id="SSF50985">
    <property type="entry name" value="RCC1/BLIP-II"/>
    <property type="match status" value="2"/>
</dbReference>
<feature type="compositionally biased region" description="Low complexity" evidence="3">
    <location>
        <begin position="621"/>
        <end position="633"/>
    </location>
</feature>
<dbReference type="InterPro" id="IPR000408">
    <property type="entry name" value="Reg_chr_condens"/>
</dbReference>
<evidence type="ECO:0000313" key="5">
    <source>
        <dbReference type="Proteomes" id="UP000735302"/>
    </source>
</evidence>
<dbReference type="Proteomes" id="UP000735302">
    <property type="component" value="Unassembled WGS sequence"/>
</dbReference>
<dbReference type="InterPro" id="IPR051210">
    <property type="entry name" value="Ub_ligase/GEF_domain"/>
</dbReference>
<dbReference type="Gene3D" id="2.130.10.30">
    <property type="entry name" value="Regulator of chromosome condensation 1/beta-lactamase-inhibitor protein II"/>
    <property type="match status" value="1"/>
</dbReference>
<feature type="compositionally biased region" description="Polar residues" evidence="3">
    <location>
        <begin position="683"/>
        <end position="700"/>
    </location>
</feature>
<feature type="compositionally biased region" description="Basic and acidic residues" evidence="3">
    <location>
        <begin position="478"/>
        <end position="494"/>
    </location>
</feature>
<keyword evidence="5" id="KW-1185">Reference proteome</keyword>
<keyword evidence="1" id="KW-0677">Repeat</keyword>
<feature type="region of interest" description="Disordered" evidence="3">
    <location>
        <begin position="615"/>
        <end position="647"/>
    </location>
</feature>
<dbReference type="PROSITE" id="PS50012">
    <property type="entry name" value="RCC1_3"/>
    <property type="match status" value="4"/>
</dbReference>
<feature type="region of interest" description="Disordered" evidence="3">
    <location>
        <begin position="464"/>
        <end position="514"/>
    </location>
</feature>
<dbReference type="Pfam" id="PF00415">
    <property type="entry name" value="RCC1"/>
    <property type="match status" value="4"/>
</dbReference>